<gene>
    <name evidence="2" type="ORF">OSTLU_14530</name>
</gene>
<dbReference type="Pfam" id="PF01423">
    <property type="entry name" value="LSM"/>
    <property type="match status" value="1"/>
</dbReference>
<dbReference type="InterPro" id="IPR001163">
    <property type="entry name" value="Sm_dom_euk/arc"/>
</dbReference>
<dbReference type="RefSeq" id="XP_001416610.1">
    <property type="nucleotide sequence ID" value="XM_001416573.1"/>
</dbReference>
<dbReference type="GO" id="GO:0006398">
    <property type="term" value="P:mRNA 3'-end processing by stem-loop binding and cleavage"/>
    <property type="evidence" value="ECO:0007669"/>
    <property type="project" value="TreeGrafter"/>
</dbReference>
<dbReference type="Gene3D" id="2.30.30.100">
    <property type="match status" value="1"/>
</dbReference>
<reference evidence="2 3" key="1">
    <citation type="journal article" date="2007" name="Proc. Natl. Acad. Sci. U.S.A.">
        <title>The tiny eukaryote Ostreococcus provides genomic insights into the paradox of plankton speciation.</title>
        <authorList>
            <person name="Palenik B."/>
            <person name="Grimwood J."/>
            <person name="Aerts A."/>
            <person name="Rouze P."/>
            <person name="Salamov A."/>
            <person name="Putnam N."/>
            <person name="Dupont C."/>
            <person name="Jorgensen R."/>
            <person name="Derelle E."/>
            <person name="Rombauts S."/>
            <person name="Zhou K."/>
            <person name="Otillar R."/>
            <person name="Merchant S.S."/>
            <person name="Podell S."/>
            <person name="Gaasterland T."/>
            <person name="Napoli C."/>
            <person name="Gendler K."/>
            <person name="Manuell A."/>
            <person name="Tai V."/>
            <person name="Vallon O."/>
            <person name="Piganeau G."/>
            <person name="Jancek S."/>
            <person name="Heijde M."/>
            <person name="Jabbari K."/>
            <person name="Bowler C."/>
            <person name="Lohr M."/>
            <person name="Robbens S."/>
            <person name="Werner G."/>
            <person name="Dubchak I."/>
            <person name="Pazour G.J."/>
            <person name="Ren Q."/>
            <person name="Paulsen I."/>
            <person name="Delwiche C."/>
            <person name="Schmutz J."/>
            <person name="Rokhsar D."/>
            <person name="Van de Peer Y."/>
            <person name="Moreau H."/>
            <person name="Grigoriev I.V."/>
        </authorList>
    </citation>
    <scope>NUCLEOTIDE SEQUENCE [LARGE SCALE GENOMIC DNA]</scope>
    <source>
        <strain evidence="2 3">CCE9901</strain>
    </source>
</reference>
<dbReference type="eggNOG" id="KOG3428">
    <property type="taxonomic scope" value="Eukaryota"/>
</dbReference>
<dbReference type="InterPro" id="IPR052840">
    <property type="entry name" value="U7_snRNA_Sm-like"/>
</dbReference>
<sequence>MPGKPPRNERSLVCFIQALVGTTVVIECRDDVALRGHLEQCDEGMHCTLTNAIRVTPEGHKTKLERVFVRARMIRYVHFAPTIDPLELIEQKRLEWFNASRHYAGKAAFGPKNAPKVRDAEAR</sequence>
<protein>
    <recommendedName>
        <fullName evidence="1">Sm domain-containing protein</fullName>
    </recommendedName>
</protein>
<dbReference type="SUPFAM" id="SSF50182">
    <property type="entry name" value="Sm-like ribonucleoproteins"/>
    <property type="match status" value="1"/>
</dbReference>
<dbReference type="KEGG" id="olu:OSTLU_14530"/>
<proteinExistence type="predicted"/>
<dbReference type="AlphaFoldDB" id="A4RU45"/>
<dbReference type="InterPro" id="IPR010920">
    <property type="entry name" value="LSM_dom_sf"/>
</dbReference>
<dbReference type="HOGENOM" id="CLU_140598_0_0_1"/>
<evidence type="ECO:0000313" key="2">
    <source>
        <dbReference type="EMBL" id="ABO94903.1"/>
    </source>
</evidence>
<organism evidence="2 3">
    <name type="scientific">Ostreococcus lucimarinus (strain CCE9901)</name>
    <dbReference type="NCBI Taxonomy" id="436017"/>
    <lineage>
        <taxon>Eukaryota</taxon>
        <taxon>Viridiplantae</taxon>
        <taxon>Chlorophyta</taxon>
        <taxon>Mamiellophyceae</taxon>
        <taxon>Mamiellales</taxon>
        <taxon>Bathycoccaceae</taxon>
        <taxon>Ostreococcus</taxon>
    </lineage>
</organism>
<dbReference type="PANTHER" id="PTHR21196">
    <property type="entry name" value="U7 SNRNA-ASSOCIATED SM-LIKE PROTEIN LSM10"/>
    <property type="match status" value="1"/>
</dbReference>
<evidence type="ECO:0000313" key="3">
    <source>
        <dbReference type="Proteomes" id="UP000001568"/>
    </source>
</evidence>
<dbReference type="GeneID" id="5000930"/>
<name>A4RU45_OSTLU</name>
<dbReference type="SMART" id="SM00651">
    <property type="entry name" value="Sm"/>
    <property type="match status" value="1"/>
</dbReference>
<dbReference type="OMA" id="TMACLLQ"/>
<dbReference type="GO" id="GO:0071209">
    <property type="term" value="F:U7 snRNA binding"/>
    <property type="evidence" value="ECO:0007669"/>
    <property type="project" value="TreeGrafter"/>
</dbReference>
<feature type="domain" description="Sm" evidence="1">
    <location>
        <begin position="14"/>
        <end position="79"/>
    </location>
</feature>
<accession>A4RU45</accession>
<dbReference type="EMBL" id="CP000583">
    <property type="protein sequence ID" value="ABO94903.1"/>
    <property type="molecule type" value="Genomic_DNA"/>
</dbReference>
<evidence type="ECO:0000259" key="1">
    <source>
        <dbReference type="SMART" id="SM00651"/>
    </source>
</evidence>
<dbReference type="GO" id="GO:0016604">
    <property type="term" value="C:nuclear body"/>
    <property type="evidence" value="ECO:0007669"/>
    <property type="project" value="TreeGrafter"/>
</dbReference>
<dbReference type="STRING" id="436017.A4RU45"/>
<dbReference type="OrthoDB" id="10256176at2759"/>
<dbReference type="Gramene" id="ABO94903">
    <property type="protein sequence ID" value="ABO94903"/>
    <property type="gene ID" value="OSTLU_14530"/>
</dbReference>
<dbReference type="GO" id="GO:0071208">
    <property type="term" value="F:histone pre-mRNA DCP binding"/>
    <property type="evidence" value="ECO:0007669"/>
    <property type="project" value="TreeGrafter"/>
</dbReference>
<dbReference type="PANTHER" id="PTHR21196:SF1">
    <property type="entry name" value="U7 SNRNA-ASSOCIATED SM-LIKE PROTEIN LSM10"/>
    <property type="match status" value="1"/>
</dbReference>
<keyword evidence="3" id="KW-1185">Reference proteome</keyword>
<dbReference type="GO" id="GO:0071254">
    <property type="term" value="C:cytoplasmic U snRNP body"/>
    <property type="evidence" value="ECO:0007669"/>
    <property type="project" value="TreeGrafter"/>
</dbReference>
<dbReference type="Proteomes" id="UP000001568">
    <property type="component" value="Chromosome 3"/>
</dbReference>
<dbReference type="CDD" id="cd01733">
    <property type="entry name" value="LSm10"/>
    <property type="match status" value="1"/>
</dbReference>